<accession>A0A016T568</accession>
<keyword evidence="4" id="KW-0505">Motor protein</keyword>
<keyword evidence="1" id="KW-0547">Nucleotide-binding</keyword>
<evidence type="ECO:0000259" key="7">
    <source>
        <dbReference type="Pfam" id="PF00063"/>
    </source>
</evidence>
<dbReference type="InterPro" id="IPR036961">
    <property type="entry name" value="Kinesin_motor_dom_sf"/>
</dbReference>
<dbReference type="Proteomes" id="UP000024635">
    <property type="component" value="Unassembled WGS sequence"/>
</dbReference>
<evidence type="ECO:0000256" key="6">
    <source>
        <dbReference type="SAM" id="MobiDB-lite"/>
    </source>
</evidence>
<evidence type="ECO:0000256" key="2">
    <source>
        <dbReference type="ARBA" id="ARBA00022840"/>
    </source>
</evidence>
<dbReference type="InterPro" id="IPR027417">
    <property type="entry name" value="P-loop_NTPase"/>
</dbReference>
<organism evidence="8 9">
    <name type="scientific">Ancylostoma ceylanicum</name>
    <dbReference type="NCBI Taxonomy" id="53326"/>
    <lineage>
        <taxon>Eukaryota</taxon>
        <taxon>Metazoa</taxon>
        <taxon>Ecdysozoa</taxon>
        <taxon>Nematoda</taxon>
        <taxon>Chromadorea</taxon>
        <taxon>Rhabditida</taxon>
        <taxon>Rhabditina</taxon>
        <taxon>Rhabditomorpha</taxon>
        <taxon>Strongyloidea</taxon>
        <taxon>Ancylostomatidae</taxon>
        <taxon>Ancylostomatinae</taxon>
        <taxon>Ancylostoma</taxon>
    </lineage>
</organism>
<dbReference type="GO" id="GO:0005737">
    <property type="term" value="C:cytoplasm"/>
    <property type="evidence" value="ECO:0007669"/>
    <property type="project" value="TreeGrafter"/>
</dbReference>
<protein>
    <recommendedName>
        <fullName evidence="7">Myosin motor domain-containing protein</fullName>
    </recommendedName>
</protein>
<keyword evidence="5" id="KW-0009">Actin-binding</keyword>
<dbReference type="GO" id="GO:0016459">
    <property type="term" value="C:myosin complex"/>
    <property type="evidence" value="ECO:0007669"/>
    <property type="project" value="UniProtKB-KW"/>
</dbReference>
<gene>
    <name evidence="8" type="primary">Acey_s0136.g1950</name>
    <name evidence="8" type="synonym">Acey-F43C9.3</name>
    <name evidence="8" type="ORF">Y032_0136g1950</name>
</gene>
<dbReference type="SUPFAM" id="SSF52540">
    <property type="entry name" value="P-loop containing nucleoside triphosphate hydrolases"/>
    <property type="match status" value="1"/>
</dbReference>
<evidence type="ECO:0000256" key="5">
    <source>
        <dbReference type="ARBA" id="ARBA00023203"/>
    </source>
</evidence>
<dbReference type="AlphaFoldDB" id="A0A016T568"/>
<dbReference type="OrthoDB" id="5837013at2759"/>
<name>A0A016T568_9BILA</name>
<dbReference type="GO" id="GO:0051015">
    <property type="term" value="F:actin filament binding"/>
    <property type="evidence" value="ECO:0007669"/>
    <property type="project" value="TreeGrafter"/>
</dbReference>
<dbReference type="GO" id="GO:0016020">
    <property type="term" value="C:membrane"/>
    <property type="evidence" value="ECO:0007669"/>
    <property type="project" value="TreeGrafter"/>
</dbReference>
<sequence length="475" mass="52382">MKQSRTLPRCRPSEAPPPVPNRLATVNRLLDVHRLKDEIDKLSQQLLMVKAQLDSKLSDAAKREEHASSRGVAGSGKSQIAELVCLDIVRRLCRGGSPLSALHAAFVALRPFVTINDKHNNQSSRALAHVEFCIRNSRLLCIRLNHFMMDSPSRGCRANIFAMLANDLDEFDKEKYRISGFRLKEGQQGLGNVADLSSAFGELGISASDVFKVISACILLNNLSFKEIGGSIDIENLSDLEDASVLLGVSALAMYRAVMRCTLTGRDSIRECQSSRDQLVSALYTRVVRRILMRANACLDNLQDLTGSSDIIGSETRFIHVVDSPGYVCNKTNSLSELLINTVNDSLAGYSTEKESCVSKQISLFRATPPCESYVESSWAPLPEFPSAPAVQPAVPSPRRYEVRERKKHVFPQRRNVIVDFHDQNSGAVLRAGDVVKAMGFVGDAYVVETGRRIKAVIPISYTEKSLPPTEGYNV</sequence>
<dbReference type="Gene3D" id="1.20.58.530">
    <property type="match status" value="1"/>
</dbReference>
<dbReference type="Gene3D" id="1.10.10.820">
    <property type="match status" value="1"/>
</dbReference>
<evidence type="ECO:0000313" key="9">
    <source>
        <dbReference type="Proteomes" id="UP000024635"/>
    </source>
</evidence>
<keyword evidence="2" id="KW-0067">ATP-binding</keyword>
<dbReference type="EMBL" id="JARK01001472">
    <property type="protein sequence ID" value="EYB97832.1"/>
    <property type="molecule type" value="Genomic_DNA"/>
</dbReference>
<dbReference type="InterPro" id="IPR001609">
    <property type="entry name" value="Myosin_head_motor_dom-like"/>
</dbReference>
<evidence type="ECO:0000256" key="4">
    <source>
        <dbReference type="ARBA" id="ARBA00023175"/>
    </source>
</evidence>
<dbReference type="PANTHER" id="PTHR13140">
    <property type="entry name" value="MYOSIN"/>
    <property type="match status" value="1"/>
</dbReference>
<evidence type="ECO:0000256" key="3">
    <source>
        <dbReference type="ARBA" id="ARBA00023123"/>
    </source>
</evidence>
<dbReference type="GO" id="GO:0005524">
    <property type="term" value="F:ATP binding"/>
    <property type="evidence" value="ECO:0007669"/>
    <property type="project" value="UniProtKB-KW"/>
</dbReference>
<keyword evidence="9" id="KW-1185">Reference proteome</keyword>
<dbReference type="Gene3D" id="1.20.120.720">
    <property type="entry name" value="Myosin VI head, motor domain, U50 subdomain"/>
    <property type="match status" value="1"/>
</dbReference>
<dbReference type="GO" id="GO:0000146">
    <property type="term" value="F:microfilament motor activity"/>
    <property type="evidence" value="ECO:0007669"/>
    <property type="project" value="TreeGrafter"/>
</dbReference>
<evidence type="ECO:0000256" key="1">
    <source>
        <dbReference type="ARBA" id="ARBA00022741"/>
    </source>
</evidence>
<dbReference type="Pfam" id="PF00063">
    <property type="entry name" value="Myosin_head"/>
    <property type="match status" value="1"/>
</dbReference>
<dbReference type="Gene3D" id="3.40.850.10">
    <property type="entry name" value="Kinesin motor domain"/>
    <property type="match status" value="1"/>
</dbReference>
<keyword evidence="3" id="KW-0518">Myosin</keyword>
<feature type="domain" description="Myosin motor" evidence="7">
    <location>
        <begin position="189"/>
        <end position="347"/>
    </location>
</feature>
<dbReference type="GO" id="GO:0007015">
    <property type="term" value="P:actin filament organization"/>
    <property type="evidence" value="ECO:0007669"/>
    <property type="project" value="TreeGrafter"/>
</dbReference>
<dbReference type="PANTHER" id="PTHR13140:SF854">
    <property type="entry name" value="MYOSIN MOTOR DOMAIN-CONTAINING PROTEIN"/>
    <property type="match status" value="1"/>
</dbReference>
<evidence type="ECO:0000313" key="8">
    <source>
        <dbReference type="EMBL" id="EYB97832.1"/>
    </source>
</evidence>
<proteinExistence type="predicted"/>
<reference evidence="9" key="1">
    <citation type="journal article" date="2015" name="Nat. Genet.">
        <title>The genome and transcriptome of the zoonotic hookworm Ancylostoma ceylanicum identify infection-specific gene families.</title>
        <authorList>
            <person name="Schwarz E.M."/>
            <person name="Hu Y."/>
            <person name="Antoshechkin I."/>
            <person name="Miller M.M."/>
            <person name="Sternberg P.W."/>
            <person name="Aroian R.V."/>
        </authorList>
    </citation>
    <scope>NUCLEOTIDE SEQUENCE</scope>
    <source>
        <strain evidence="9">HY135</strain>
    </source>
</reference>
<dbReference type="STRING" id="53326.A0A016T568"/>
<feature type="region of interest" description="Disordered" evidence="6">
    <location>
        <begin position="1"/>
        <end position="21"/>
    </location>
</feature>
<comment type="caution">
    <text evidence="8">The sequence shown here is derived from an EMBL/GenBank/DDBJ whole genome shotgun (WGS) entry which is preliminary data.</text>
</comment>